<reference evidence="3" key="1">
    <citation type="submission" date="2021-01" db="EMBL/GenBank/DDBJ databases">
        <authorList>
            <person name="Corre E."/>
            <person name="Pelletier E."/>
            <person name="Niang G."/>
            <person name="Scheremetjew M."/>
            <person name="Finn R."/>
            <person name="Kale V."/>
            <person name="Holt S."/>
            <person name="Cochrane G."/>
            <person name="Meng A."/>
            <person name="Brown T."/>
            <person name="Cohen L."/>
        </authorList>
    </citation>
    <scope>NUCLEOTIDE SEQUENCE</scope>
    <source>
        <strain evidence="3">CCMP622</strain>
    </source>
</reference>
<keyword evidence="2" id="KW-0812">Transmembrane</keyword>
<dbReference type="EMBL" id="HBHP01030853">
    <property type="protein sequence ID" value="CAD9775010.1"/>
    <property type="molecule type" value="Transcribed_RNA"/>
</dbReference>
<evidence type="ECO:0000313" key="3">
    <source>
        <dbReference type="EMBL" id="CAD9775010.1"/>
    </source>
</evidence>
<name>A0A7S2TZZ9_9EUKA</name>
<evidence type="ECO:0008006" key="4">
    <source>
        <dbReference type="Google" id="ProtNLM"/>
    </source>
</evidence>
<accession>A0A7S2TZZ9</accession>
<feature type="region of interest" description="Disordered" evidence="1">
    <location>
        <begin position="81"/>
        <end position="148"/>
    </location>
</feature>
<gene>
    <name evidence="3" type="ORF">LSP00402_LOCUS19006</name>
</gene>
<keyword evidence="2" id="KW-1133">Transmembrane helix</keyword>
<feature type="transmembrane region" description="Helical" evidence="2">
    <location>
        <begin position="24"/>
        <end position="54"/>
    </location>
</feature>
<evidence type="ECO:0000256" key="2">
    <source>
        <dbReference type="SAM" id="Phobius"/>
    </source>
</evidence>
<keyword evidence="2" id="KW-0472">Membrane</keyword>
<feature type="compositionally biased region" description="Basic and acidic residues" evidence="1">
    <location>
        <begin position="81"/>
        <end position="91"/>
    </location>
</feature>
<dbReference type="AlphaFoldDB" id="A0A7S2TZZ9"/>
<sequence>MADPSSGPENGGSSLMPDTIVPEWLWVFLGTAIRLIEDNGWLMMFGCVVLYMGYKIICAKKYKMVGSAPDYDEQMRLARERQQQRLAEEAKNNPAKKTKLKDERAKKARRDKRRFNPDAAWIQGENMSGTSNFRPDFRQRYKGRGGGG</sequence>
<evidence type="ECO:0000256" key="1">
    <source>
        <dbReference type="SAM" id="MobiDB-lite"/>
    </source>
</evidence>
<protein>
    <recommendedName>
        <fullName evidence="4">Selenoprotein S</fullName>
    </recommendedName>
</protein>
<proteinExistence type="predicted"/>
<organism evidence="3">
    <name type="scientific">Lotharella oceanica</name>
    <dbReference type="NCBI Taxonomy" id="641309"/>
    <lineage>
        <taxon>Eukaryota</taxon>
        <taxon>Sar</taxon>
        <taxon>Rhizaria</taxon>
        <taxon>Cercozoa</taxon>
        <taxon>Chlorarachniophyceae</taxon>
        <taxon>Lotharella</taxon>
    </lineage>
</organism>